<keyword evidence="3 6" id="KW-0418">Kinase</keyword>
<dbReference type="STRING" id="691883.A0A058ZBT3"/>
<organism evidence="9">
    <name type="scientific">Fonticula alba</name>
    <name type="common">Slime mold</name>
    <dbReference type="NCBI Taxonomy" id="691883"/>
    <lineage>
        <taxon>Eukaryota</taxon>
        <taxon>Rotosphaerida</taxon>
        <taxon>Fonticulaceae</taxon>
        <taxon>Fonticula</taxon>
    </lineage>
</organism>
<dbReference type="GO" id="GO:0005524">
    <property type="term" value="F:ATP binding"/>
    <property type="evidence" value="ECO:0007669"/>
    <property type="project" value="UniProtKB-KW"/>
</dbReference>
<evidence type="ECO:0000313" key="9">
    <source>
        <dbReference type="EMBL" id="KCV71885.1"/>
    </source>
</evidence>
<dbReference type="GO" id="GO:0046034">
    <property type="term" value="P:ATP metabolic process"/>
    <property type="evidence" value="ECO:0007669"/>
    <property type="project" value="UniProtKB-UniRule"/>
</dbReference>
<dbReference type="EMBL" id="KB932202">
    <property type="protein sequence ID" value="KCV71885.1"/>
    <property type="molecule type" value="Genomic_DNA"/>
</dbReference>
<dbReference type="RefSeq" id="XP_009493463.1">
    <property type="nucleotide sequence ID" value="XM_009495188.1"/>
</dbReference>
<evidence type="ECO:0000259" key="8">
    <source>
        <dbReference type="Pfam" id="PF05191"/>
    </source>
</evidence>
<dbReference type="GO" id="GO:0005829">
    <property type="term" value="C:cytosol"/>
    <property type="evidence" value="ECO:0007669"/>
    <property type="project" value="UniProtKB-SubCell"/>
</dbReference>
<feature type="binding site" evidence="6">
    <location>
        <position position="102"/>
    </location>
    <ligand>
        <name>AMP</name>
        <dbReference type="ChEBI" id="CHEBI:456215"/>
    </ligand>
</feature>
<dbReference type="FunFam" id="3.40.50.300:FF:000106">
    <property type="entry name" value="Adenylate kinase mitochondrial"/>
    <property type="match status" value="1"/>
</dbReference>
<keyword evidence="4 6" id="KW-0067">ATP-binding</keyword>
<feature type="binding site" evidence="6">
    <location>
        <position position="181"/>
    </location>
    <ligand>
        <name>AMP</name>
        <dbReference type="ChEBI" id="CHEBI:456215"/>
    </ligand>
</feature>
<keyword evidence="1 6" id="KW-0808">Transferase</keyword>
<feature type="binding site" evidence="6">
    <location>
        <begin position="67"/>
        <end position="69"/>
    </location>
    <ligand>
        <name>AMP</name>
        <dbReference type="ChEBI" id="CHEBI:456215"/>
    </ligand>
</feature>
<comment type="catalytic activity">
    <reaction evidence="6">
        <text>AMP + ATP = 2 ADP</text>
        <dbReference type="Rhea" id="RHEA:12973"/>
        <dbReference type="ChEBI" id="CHEBI:30616"/>
        <dbReference type="ChEBI" id="CHEBI:456215"/>
        <dbReference type="ChEBI" id="CHEBI:456216"/>
        <dbReference type="EC" id="2.7.4.3"/>
    </reaction>
</comment>
<dbReference type="InterPro" id="IPR033690">
    <property type="entry name" value="Adenylat_kinase_CS"/>
</dbReference>
<keyword evidence="2 6" id="KW-0547">Nucleotide-binding</keyword>
<dbReference type="Pfam" id="PF05191">
    <property type="entry name" value="ADK_lid"/>
    <property type="match status" value="1"/>
</dbReference>
<feature type="region of interest" description="Disordered" evidence="7">
    <location>
        <begin position="1"/>
        <end position="26"/>
    </location>
</feature>
<dbReference type="SUPFAM" id="SSF52540">
    <property type="entry name" value="P-loop containing nucleoside triphosphate hydrolases"/>
    <property type="match status" value="1"/>
</dbReference>
<dbReference type="InterPro" id="IPR028587">
    <property type="entry name" value="AK2"/>
</dbReference>
<dbReference type="EC" id="2.7.4.3" evidence="6"/>
<dbReference type="GO" id="GO:0046033">
    <property type="term" value="P:AMP metabolic process"/>
    <property type="evidence" value="ECO:0007669"/>
    <property type="project" value="UniProtKB-UniRule"/>
</dbReference>
<comment type="similarity">
    <text evidence="6">Belongs to the adenylate kinase family. AK2 subfamily.</text>
</comment>
<feature type="region of interest" description="LID" evidence="6">
    <location>
        <begin position="136"/>
        <end position="173"/>
    </location>
</feature>
<dbReference type="GO" id="GO:0004017">
    <property type="term" value="F:AMP kinase activity"/>
    <property type="evidence" value="ECO:0007669"/>
    <property type="project" value="UniProtKB-UniRule"/>
</dbReference>
<dbReference type="PRINTS" id="PR00094">
    <property type="entry name" value="ADENYLTKNASE"/>
</dbReference>
<dbReference type="CDD" id="cd01428">
    <property type="entry name" value="ADK"/>
    <property type="match status" value="1"/>
</dbReference>
<dbReference type="GeneID" id="20526019"/>
<evidence type="ECO:0000313" key="10">
    <source>
        <dbReference type="Proteomes" id="UP000030693"/>
    </source>
</evidence>
<feature type="binding site" evidence="6">
    <location>
        <begin position="95"/>
        <end position="98"/>
    </location>
    <ligand>
        <name>AMP</name>
        <dbReference type="ChEBI" id="CHEBI:456215"/>
    </ligand>
</feature>
<dbReference type="GO" id="GO:0005758">
    <property type="term" value="C:mitochondrial intermembrane space"/>
    <property type="evidence" value="ECO:0007669"/>
    <property type="project" value="UniProtKB-SubCell"/>
</dbReference>
<feature type="binding site" evidence="6">
    <location>
        <position position="41"/>
    </location>
    <ligand>
        <name>AMP</name>
        <dbReference type="ChEBI" id="CHEBI:456215"/>
    </ligand>
</feature>
<protein>
    <recommendedName>
        <fullName evidence="6">Adenylate kinase</fullName>
        <ecNumber evidence="6">2.7.4.3</ecNumber>
    </recommendedName>
    <alternativeName>
        <fullName evidence="6">ATP-AMP transphosphorylase</fullName>
    </alternativeName>
    <alternativeName>
        <fullName evidence="6">ATP:AMP phosphotransferase</fullName>
    </alternativeName>
    <alternativeName>
        <fullName evidence="6">Adenylate kinase cytosolic and mitochondrial</fullName>
    </alternativeName>
    <alternativeName>
        <fullName evidence="6">Adenylate monophosphate kinase</fullName>
    </alternativeName>
</protein>
<sequence length="243" mass="26023">MSAPASTQEGIRAIVIGPPGSGKGTQSPRLVDRYCVCHLATGDMLRAAVSAGTEVGLQAKAVMDAGGLVSDDLVVQLIAENLDSPECSGGFVLDGFPRTVVQAQKLDALLETRNQKLDRVVEFKIDDSLLVRRITGRLIHKASGRSYHVEFAPPKVEGLDDITGEPLMHRSDDNVDSLKHRLGEYHKQTVPVIDYYRSRGLHVGLDAAQPAGTVWGRASSIFDSAKFFKLSQAAFGGAAAPTN</sequence>
<comment type="function">
    <text evidence="6">Catalyzes the reversible transfer of the terminal phosphate group between ATP and AMP. Plays an important role in cellular energy homeostasis and in adenine nucleotide metabolism. Adenylate kinase activity is critical for regulation of the phosphate utilization and the AMP de novo biosynthesis pathways.</text>
</comment>
<gene>
    <name evidence="9" type="ORF">H696_01294</name>
</gene>
<feature type="binding site" evidence="6">
    <location>
        <position position="137"/>
    </location>
    <ligand>
        <name>ATP</name>
        <dbReference type="ChEBI" id="CHEBI:30616"/>
    </ligand>
</feature>
<accession>A0A058ZBT3</accession>
<dbReference type="OrthoDB" id="439792at2759"/>
<dbReference type="InterPro" id="IPR007862">
    <property type="entry name" value="Adenylate_kinase_lid-dom"/>
</dbReference>
<dbReference type="PROSITE" id="PS00113">
    <property type="entry name" value="ADENYLATE_KINASE"/>
    <property type="match status" value="1"/>
</dbReference>
<dbReference type="GO" id="GO:0006172">
    <property type="term" value="P:ADP biosynthetic process"/>
    <property type="evidence" value="ECO:0007669"/>
    <property type="project" value="UniProtKB-UniRule"/>
</dbReference>
<feature type="binding site" evidence="6">
    <location>
        <begin position="146"/>
        <end position="147"/>
    </location>
    <ligand>
        <name>ATP</name>
        <dbReference type="ChEBI" id="CHEBI:30616"/>
    </ligand>
</feature>
<dbReference type="NCBIfam" id="TIGR01351">
    <property type="entry name" value="adk"/>
    <property type="match status" value="1"/>
</dbReference>
<feature type="binding site" evidence="6">
    <location>
        <position position="46"/>
    </location>
    <ligand>
        <name>AMP</name>
        <dbReference type="ChEBI" id="CHEBI:456215"/>
    </ligand>
</feature>
<dbReference type="HAMAP" id="MF_00235">
    <property type="entry name" value="Adenylate_kinase_Adk"/>
    <property type="match status" value="1"/>
</dbReference>
<comment type="subunit">
    <text evidence="6">Monomer.</text>
</comment>
<dbReference type="AlphaFoldDB" id="A0A058ZBT3"/>
<evidence type="ECO:0000256" key="3">
    <source>
        <dbReference type="ARBA" id="ARBA00022777"/>
    </source>
</evidence>
<dbReference type="Gene3D" id="3.40.50.300">
    <property type="entry name" value="P-loop containing nucleotide triphosphate hydrolases"/>
    <property type="match status" value="1"/>
</dbReference>
<evidence type="ECO:0000256" key="2">
    <source>
        <dbReference type="ARBA" id="ARBA00022741"/>
    </source>
</evidence>
<dbReference type="NCBIfam" id="NF001381">
    <property type="entry name" value="PRK00279.1-3"/>
    <property type="match status" value="1"/>
</dbReference>
<comment type="subcellular location">
    <subcellularLocation>
        <location evidence="6">Cytoplasm</location>
        <location evidence="6">Cytosol</location>
    </subcellularLocation>
    <subcellularLocation>
        <location evidence="6">Mitochondrion intermembrane space</location>
    </subcellularLocation>
    <text evidence="6">Predominantly mitochondrial.</text>
</comment>
<evidence type="ECO:0000256" key="7">
    <source>
        <dbReference type="SAM" id="MobiDB-lite"/>
    </source>
</evidence>
<keyword evidence="5 6" id="KW-0496">Mitochondrion</keyword>
<keyword evidence="6" id="KW-0963">Cytoplasm</keyword>
<evidence type="ECO:0000256" key="6">
    <source>
        <dbReference type="HAMAP-Rule" id="MF_03168"/>
    </source>
</evidence>
<evidence type="ECO:0000256" key="1">
    <source>
        <dbReference type="ARBA" id="ARBA00022679"/>
    </source>
</evidence>
<dbReference type="Pfam" id="PF00406">
    <property type="entry name" value="ADK"/>
    <property type="match status" value="1"/>
</dbReference>
<feature type="binding site" evidence="6">
    <location>
        <position position="170"/>
    </location>
    <ligand>
        <name>AMP</name>
        <dbReference type="ChEBI" id="CHEBI:456215"/>
    </ligand>
</feature>
<dbReference type="HAMAP" id="MF_03168">
    <property type="entry name" value="Adenylate_kinase_AK2"/>
    <property type="match status" value="1"/>
</dbReference>
<comment type="domain">
    <text evidence="6">Consists of three domains, a large central CORE domain and two small peripheral domains, NMPbind and LID, which undergo movements during catalysis. The LID domain closes over the site of phosphoryl transfer upon ATP binding. Assembling and dissambling the active center during each catalytic cycle provides an effective means to prevent ATP hydrolysis.</text>
</comment>
<proteinExistence type="inferred from homology"/>
<evidence type="ECO:0000256" key="5">
    <source>
        <dbReference type="ARBA" id="ARBA00023128"/>
    </source>
</evidence>
<dbReference type="InterPro" id="IPR027417">
    <property type="entry name" value="P-loop_NTPase"/>
</dbReference>
<reference evidence="9" key="1">
    <citation type="submission" date="2013-04" db="EMBL/GenBank/DDBJ databases">
        <title>The Genome Sequence of Fonticula alba ATCC 38817.</title>
        <authorList>
            <consortium name="The Broad Institute Genomics Platform"/>
            <person name="Russ C."/>
            <person name="Cuomo C."/>
            <person name="Burger G."/>
            <person name="Gray M.W."/>
            <person name="Holland P.W.H."/>
            <person name="King N."/>
            <person name="Lang F.B.F."/>
            <person name="Roger A.J."/>
            <person name="Ruiz-Trillo I."/>
            <person name="Brown M."/>
            <person name="Walker B."/>
            <person name="Young S."/>
            <person name="Zeng Q."/>
            <person name="Gargeya S."/>
            <person name="Fitzgerald M."/>
            <person name="Haas B."/>
            <person name="Abouelleil A."/>
            <person name="Allen A.W."/>
            <person name="Alvarado L."/>
            <person name="Arachchi H.M."/>
            <person name="Berlin A.M."/>
            <person name="Chapman S.B."/>
            <person name="Gainer-Dewar J."/>
            <person name="Goldberg J."/>
            <person name="Griggs A."/>
            <person name="Gujja S."/>
            <person name="Hansen M."/>
            <person name="Howarth C."/>
            <person name="Imamovic A."/>
            <person name="Ireland A."/>
            <person name="Larimer J."/>
            <person name="McCowan C."/>
            <person name="Murphy C."/>
            <person name="Pearson M."/>
            <person name="Poon T.W."/>
            <person name="Priest M."/>
            <person name="Roberts A."/>
            <person name="Saif S."/>
            <person name="Shea T."/>
            <person name="Sisk P."/>
            <person name="Sykes S."/>
            <person name="Wortman J."/>
            <person name="Nusbaum C."/>
            <person name="Birren B."/>
        </authorList>
    </citation>
    <scope>NUCLEOTIDE SEQUENCE [LARGE SCALE GENOMIC DNA]</scope>
    <source>
        <strain evidence="9">ATCC 38817</strain>
    </source>
</reference>
<evidence type="ECO:0000256" key="4">
    <source>
        <dbReference type="ARBA" id="ARBA00022840"/>
    </source>
</evidence>
<dbReference type="Proteomes" id="UP000030693">
    <property type="component" value="Unassembled WGS sequence"/>
</dbReference>
<dbReference type="InterPro" id="IPR006259">
    <property type="entry name" value="Adenyl_kin_sub"/>
</dbReference>
<feature type="binding site" evidence="6">
    <location>
        <begin position="20"/>
        <end position="25"/>
    </location>
    <ligand>
        <name>ATP</name>
        <dbReference type="ChEBI" id="CHEBI:30616"/>
    </ligand>
</feature>
<feature type="binding site" evidence="6">
    <location>
        <position position="209"/>
    </location>
    <ligand>
        <name>ATP</name>
        <dbReference type="ChEBI" id="CHEBI:30616"/>
    </ligand>
</feature>
<feature type="region of interest" description="NMPbind" evidence="6">
    <location>
        <begin position="40"/>
        <end position="69"/>
    </location>
</feature>
<dbReference type="eggNOG" id="KOG3078">
    <property type="taxonomic scope" value="Eukaryota"/>
</dbReference>
<dbReference type="PANTHER" id="PTHR23359">
    <property type="entry name" value="NUCLEOTIDE KINASE"/>
    <property type="match status" value="1"/>
</dbReference>
<name>A0A058ZBT3_FONAL</name>
<feature type="domain" description="Adenylate kinase active site lid" evidence="8">
    <location>
        <begin position="137"/>
        <end position="172"/>
    </location>
</feature>
<dbReference type="OMA" id="VYHEQTA"/>
<dbReference type="InterPro" id="IPR000850">
    <property type="entry name" value="Adenylat/UMP-CMP_kin"/>
</dbReference>
<keyword evidence="10" id="KW-1185">Reference proteome</keyword>